<evidence type="ECO:0000313" key="2">
    <source>
        <dbReference type="EMBL" id="TLU61452.1"/>
    </source>
</evidence>
<dbReference type="NCBIfam" id="TIGR02532">
    <property type="entry name" value="IV_pilin_GFxxxE"/>
    <property type="match status" value="1"/>
</dbReference>
<evidence type="ECO:0000313" key="3">
    <source>
        <dbReference type="Proteomes" id="UP000307790"/>
    </source>
</evidence>
<keyword evidence="1" id="KW-0812">Transmembrane</keyword>
<dbReference type="Proteomes" id="UP000307790">
    <property type="component" value="Unassembled WGS sequence"/>
</dbReference>
<keyword evidence="1" id="KW-0472">Membrane</keyword>
<dbReference type="EMBL" id="VCBC01000016">
    <property type="protein sequence ID" value="TLU61452.1"/>
    <property type="molecule type" value="Genomic_DNA"/>
</dbReference>
<feature type="transmembrane region" description="Helical" evidence="1">
    <location>
        <begin position="21"/>
        <end position="41"/>
    </location>
</feature>
<dbReference type="Pfam" id="PF07963">
    <property type="entry name" value="N_methyl"/>
    <property type="match status" value="1"/>
</dbReference>
<dbReference type="InterPro" id="IPR012902">
    <property type="entry name" value="N_methyl_site"/>
</dbReference>
<proteinExistence type="predicted"/>
<dbReference type="RefSeq" id="WP_138320938.1">
    <property type="nucleotide sequence ID" value="NZ_VCBC01000016.1"/>
</dbReference>
<dbReference type="OrthoDB" id="6194160at2"/>
<reference evidence="2 3" key="1">
    <citation type="submission" date="2019-05" db="EMBL/GenBank/DDBJ databases">
        <title>Genome sequences of Thalassotalea litorea 1K03283.</title>
        <authorList>
            <person name="Zhang D."/>
        </authorList>
    </citation>
    <scope>NUCLEOTIDE SEQUENCE [LARGE SCALE GENOMIC DNA]</scope>
    <source>
        <strain evidence="2 3">MCCC 1K03283</strain>
    </source>
</reference>
<keyword evidence="1" id="KW-1133">Transmembrane helix</keyword>
<protein>
    <submittedName>
        <fullName evidence="2">Prepilin-type N-terminal cleavage/methylation domain-containing protein</fullName>
    </submittedName>
</protein>
<sequence>MKSTDKLHDEYTNSYHARGRVRGFSLLELLIALAIFSYVFLGIAKLQLLLAHNTQSNYRQLYAAQIADDLLNRIDRNYVAINDYVTLATSNINTSYDCESSTCSSADIARNDLFTTQKQLKSLPFALLKVESNSNGTNVSIYWHPNPPVGANISCPQQSEADYHCLVMHRFMTPQSLEVNP</sequence>
<comment type="caution">
    <text evidence="2">The sequence shown here is derived from an EMBL/GenBank/DDBJ whole genome shotgun (WGS) entry which is preliminary data.</text>
</comment>
<organism evidence="2 3">
    <name type="scientific">Thalassotalea litorea</name>
    <dbReference type="NCBI Taxonomy" id="2020715"/>
    <lineage>
        <taxon>Bacteria</taxon>
        <taxon>Pseudomonadati</taxon>
        <taxon>Pseudomonadota</taxon>
        <taxon>Gammaproteobacteria</taxon>
        <taxon>Alteromonadales</taxon>
        <taxon>Colwelliaceae</taxon>
        <taxon>Thalassotalea</taxon>
    </lineage>
</organism>
<accession>A0A5R9IJG2</accession>
<gene>
    <name evidence="2" type="ORF">FE810_14520</name>
</gene>
<dbReference type="AlphaFoldDB" id="A0A5R9IJG2"/>
<name>A0A5R9IJG2_9GAMM</name>
<keyword evidence="3" id="KW-1185">Reference proteome</keyword>
<evidence type="ECO:0000256" key="1">
    <source>
        <dbReference type="SAM" id="Phobius"/>
    </source>
</evidence>